<reference evidence="3" key="1">
    <citation type="submission" date="2019-08" db="EMBL/GenBank/DDBJ databases">
        <title>Complete Genome Sequence of the Polysaccharide-Degrading Rumen Bacterium Pseudobutyrivibrio xylanivorans MA3014.</title>
        <authorList>
            <person name="Palevich N."/>
            <person name="Maclean P.H."/>
            <person name="Kelly W.J."/>
            <person name="Leahy S.C."/>
            <person name="Rakonjac J."/>
            <person name="Attwood G.T."/>
        </authorList>
    </citation>
    <scope>NUCLEOTIDE SEQUENCE [LARGE SCALE GENOMIC DNA]</scope>
    <source>
        <strain evidence="3">MA3014</strain>
    </source>
</reference>
<dbReference type="Proteomes" id="UP000327030">
    <property type="component" value="Chromosome 1"/>
</dbReference>
<organism evidence="2 3">
    <name type="scientific">Pseudobutyrivibrio xylanivorans</name>
    <dbReference type="NCBI Taxonomy" id="185007"/>
    <lineage>
        <taxon>Bacteria</taxon>
        <taxon>Bacillati</taxon>
        <taxon>Bacillota</taxon>
        <taxon>Clostridia</taxon>
        <taxon>Lachnospirales</taxon>
        <taxon>Lachnospiraceae</taxon>
        <taxon>Pseudobutyrivibrio</taxon>
    </lineage>
</organism>
<dbReference type="GO" id="GO:0051604">
    <property type="term" value="P:protein maturation"/>
    <property type="evidence" value="ECO:0007669"/>
    <property type="project" value="TreeGrafter"/>
</dbReference>
<evidence type="ECO:0000313" key="2">
    <source>
        <dbReference type="EMBL" id="QFJ56105.1"/>
    </source>
</evidence>
<dbReference type="InterPro" id="IPR001109">
    <property type="entry name" value="Hydrogenase_HupF/HypC"/>
</dbReference>
<dbReference type="OrthoDB" id="9806017at2"/>
<dbReference type="GO" id="GO:0005506">
    <property type="term" value="F:iron ion binding"/>
    <property type="evidence" value="ECO:0007669"/>
    <property type="project" value="TreeGrafter"/>
</dbReference>
<dbReference type="NCBIfam" id="TIGR00074">
    <property type="entry name" value="hypC_hupF"/>
    <property type="match status" value="1"/>
</dbReference>
<evidence type="ECO:0000313" key="3">
    <source>
        <dbReference type="Proteomes" id="UP000327030"/>
    </source>
</evidence>
<dbReference type="KEGG" id="pxv:FXF36_15040"/>
<dbReference type="GO" id="GO:1902670">
    <property type="term" value="F:carbon dioxide binding"/>
    <property type="evidence" value="ECO:0007669"/>
    <property type="project" value="TreeGrafter"/>
</dbReference>
<comment type="similarity">
    <text evidence="1">Belongs to the HupF/HypC family.</text>
</comment>
<dbReference type="RefSeq" id="WP_151625502.1">
    <property type="nucleotide sequence ID" value="NZ_CP043028.1"/>
</dbReference>
<dbReference type="PANTHER" id="PTHR35177">
    <property type="entry name" value="HYDROGENASE MATURATION FACTOR HYBG"/>
    <property type="match status" value="1"/>
</dbReference>
<dbReference type="Pfam" id="PF01455">
    <property type="entry name" value="HupF_HypC"/>
    <property type="match status" value="1"/>
</dbReference>
<evidence type="ECO:0000256" key="1">
    <source>
        <dbReference type="ARBA" id="ARBA00006018"/>
    </source>
</evidence>
<sequence>MCVAIPGLVKKLKDGKATVDFNGNEVEAYVGLVDVKEGDYALVHAGCVIQTLKKSEAEEISELMSSTDERLPLEGKLSPKVTDEVFI</sequence>
<dbReference type="EMBL" id="CP043028">
    <property type="protein sequence ID" value="QFJ56105.1"/>
    <property type="molecule type" value="Genomic_DNA"/>
</dbReference>
<name>A0A5P6VTR7_PSEXY</name>
<dbReference type="Gene3D" id="2.30.30.140">
    <property type="match status" value="1"/>
</dbReference>
<proteinExistence type="inferred from homology"/>
<dbReference type="AlphaFoldDB" id="A0A5P6VTR7"/>
<dbReference type="SUPFAM" id="SSF159127">
    <property type="entry name" value="HupF/HypC-like"/>
    <property type="match status" value="1"/>
</dbReference>
<accession>A0A5P6VTR7</accession>
<gene>
    <name evidence="2" type="ORF">FXF36_15040</name>
</gene>
<dbReference type="PANTHER" id="PTHR35177:SF2">
    <property type="entry name" value="HYDROGENASE MATURATION FACTOR HYBG"/>
    <property type="match status" value="1"/>
</dbReference>
<protein>
    <submittedName>
        <fullName evidence="2">HypC/HybG/HupF family hydrogenase formation chaperone</fullName>
    </submittedName>
</protein>